<protein>
    <submittedName>
        <fullName evidence="3">Two-component system, LytT family, sensor histidine kinase AlgZ</fullName>
        <ecNumber evidence="3">2.7.13.3</ecNumber>
    </submittedName>
</protein>
<dbReference type="InterPro" id="IPR050640">
    <property type="entry name" value="Bact_2-comp_sensor_kinase"/>
</dbReference>
<evidence type="ECO:0000313" key="4">
    <source>
        <dbReference type="Proteomes" id="UP000092713"/>
    </source>
</evidence>
<keyword evidence="1" id="KW-0812">Transmembrane</keyword>
<dbReference type="PANTHER" id="PTHR34220:SF7">
    <property type="entry name" value="SENSOR HISTIDINE KINASE YPDA"/>
    <property type="match status" value="1"/>
</dbReference>
<dbReference type="OrthoDB" id="2514702at2"/>
<name>A0A1A7C2W1_9BURK</name>
<feature type="transmembrane region" description="Helical" evidence="1">
    <location>
        <begin position="74"/>
        <end position="98"/>
    </location>
</feature>
<dbReference type="Proteomes" id="UP000092713">
    <property type="component" value="Unassembled WGS sequence"/>
</dbReference>
<sequence>MTPALSRRRAAVAAFLVCLALGLALAFVLSRSAPVPWINAALLVVPATLVYAIGTGFSTFYLCRAYPLNARHPAAILVVMLVAALFAGLLWATLLQFINSLSQLPEVPWLGVPLSQSLLLLFFGLGVLLYCLAGAVHYLLLEFVRAKTAEQRGLEARLSAQQAQLRMLRTQIDPHFLFNSLNSISALTSINPAGARTMTVELASFFRQSLSLEAHKHITLAQELVLIRHFLAIEQVRFGERLQVEETVDEAALACLLPPMLIQPLVENAVKHGICGLTGGGVITVSARRVGSLLRIQVRNPVDHEQVSPRGNGVGLDNVRQRLLGAYGHDAGVHWARQGDGFEVSISMPAQTGFTEEH</sequence>
<reference evidence="3 4" key="1">
    <citation type="submission" date="2016-04" db="EMBL/GenBank/DDBJ databases">
        <title>Draft genome sequence of Janthinobacterium psychrotolerans sp. nov., isolated from freshwater sediments in Denmark.</title>
        <authorList>
            <person name="Gong X."/>
            <person name="Skrivergaard S."/>
            <person name="Korsgaard B.S."/>
            <person name="Schreiber L."/>
            <person name="Marshall I.P."/>
            <person name="Finster K."/>
            <person name="Schramm A."/>
        </authorList>
    </citation>
    <scope>NUCLEOTIDE SEQUENCE [LARGE SCALE GENOMIC DNA]</scope>
    <source>
        <strain evidence="3 4">S3-2</strain>
    </source>
</reference>
<dbReference type="PANTHER" id="PTHR34220">
    <property type="entry name" value="SENSOR HISTIDINE KINASE YPDA"/>
    <property type="match status" value="1"/>
</dbReference>
<dbReference type="PATRIC" id="fig|1747903.4.peg.2207"/>
<dbReference type="SUPFAM" id="SSF55874">
    <property type="entry name" value="ATPase domain of HSP90 chaperone/DNA topoisomerase II/histidine kinase"/>
    <property type="match status" value="1"/>
</dbReference>
<feature type="transmembrane region" description="Helical" evidence="1">
    <location>
        <begin position="36"/>
        <end position="62"/>
    </location>
</feature>
<dbReference type="EMBL" id="LOCQ01000057">
    <property type="protein sequence ID" value="OBV38653.1"/>
    <property type="molecule type" value="Genomic_DNA"/>
</dbReference>
<dbReference type="GO" id="GO:0000155">
    <property type="term" value="F:phosphorelay sensor kinase activity"/>
    <property type="evidence" value="ECO:0007669"/>
    <property type="project" value="InterPro"/>
</dbReference>
<comment type="caution">
    <text evidence="3">The sequence shown here is derived from an EMBL/GenBank/DDBJ whole genome shotgun (WGS) entry which is preliminary data.</text>
</comment>
<evidence type="ECO:0000259" key="2">
    <source>
        <dbReference type="Pfam" id="PF06580"/>
    </source>
</evidence>
<organism evidence="3 4">
    <name type="scientific">Janthinobacterium psychrotolerans</name>
    <dbReference type="NCBI Taxonomy" id="1747903"/>
    <lineage>
        <taxon>Bacteria</taxon>
        <taxon>Pseudomonadati</taxon>
        <taxon>Pseudomonadota</taxon>
        <taxon>Betaproteobacteria</taxon>
        <taxon>Burkholderiales</taxon>
        <taxon>Oxalobacteraceae</taxon>
        <taxon>Janthinobacterium</taxon>
    </lineage>
</organism>
<keyword evidence="3" id="KW-0808">Transferase</keyword>
<dbReference type="Pfam" id="PF06580">
    <property type="entry name" value="His_kinase"/>
    <property type="match status" value="1"/>
</dbReference>
<dbReference type="STRING" id="1747903.ASR47_1006258"/>
<keyword evidence="3" id="KW-0418">Kinase</keyword>
<gene>
    <name evidence="3" type="ORF">ASR47_1006258</name>
</gene>
<dbReference type="InterPro" id="IPR010559">
    <property type="entry name" value="Sig_transdc_His_kin_internal"/>
</dbReference>
<evidence type="ECO:0000313" key="3">
    <source>
        <dbReference type="EMBL" id="OBV38653.1"/>
    </source>
</evidence>
<dbReference type="InterPro" id="IPR036890">
    <property type="entry name" value="HATPase_C_sf"/>
</dbReference>
<accession>A0A1A7C2W1</accession>
<keyword evidence="4" id="KW-1185">Reference proteome</keyword>
<evidence type="ECO:0000256" key="1">
    <source>
        <dbReference type="SAM" id="Phobius"/>
    </source>
</evidence>
<dbReference type="Gene3D" id="3.30.565.10">
    <property type="entry name" value="Histidine kinase-like ATPase, C-terminal domain"/>
    <property type="match status" value="1"/>
</dbReference>
<dbReference type="GO" id="GO:0016020">
    <property type="term" value="C:membrane"/>
    <property type="evidence" value="ECO:0007669"/>
    <property type="project" value="InterPro"/>
</dbReference>
<dbReference type="RefSeq" id="WP_065308879.1">
    <property type="nucleotide sequence ID" value="NZ_LOCQ01000057.1"/>
</dbReference>
<dbReference type="AlphaFoldDB" id="A0A1A7C2W1"/>
<proteinExistence type="predicted"/>
<keyword evidence="1" id="KW-0472">Membrane</keyword>
<dbReference type="EC" id="2.7.13.3" evidence="3"/>
<feature type="domain" description="Signal transduction histidine kinase internal region" evidence="2">
    <location>
        <begin position="163"/>
        <end position="242"/>
    </location>
</feature>
<feature type="transmembrane region" description="Helical" evidence="1">
    <location>
        <begin position="118"/>
        <end position="141"/>
    </location>
</feature>
<keyword evidence="1" id="KW-1133">Transmembrane helix</keyword>